<keyword evidence="4" id="KW-0934">Plastid</keyword>
<feature type="repeat" description="PPR" evidence="7">
    <location>
        <begin position="260"/>
        <end position="294"/>
    </location>
</feature>
<evidence type="ECO:0000256" key="3">
    <source>
        <dbReference type="ARBA" id="ARBA00022528"/>
    </source>
</evidence>
<dbReference type="InterPro" id="IPR046848">
    <property type="entry name" value="E_motif"/>
</dbReference>
<evidence type="ECO:0000256" key="7">
    <source>
        <dbReference type="PROSITE-ProRule" id="PRU00708"/>
    </source>
</evidence>
<dbReference type="Proteomes" id="UP000288805">
    <property type="component" value="Unassembled WGS sequence"/>
</dbReference>
<dbReference type="FunFam" id="1.25.40.10:FF:000395">
    <property type="entry name" value="Pentatricopeptide repeat-containing protein chloroplastic"/>
    <property type="match status" value="1"/>
</dbReference>
<dbReference type="InterPro" id="IPR011990">
    <property type="entry name" value="TPR-like_helical_dom_sf"/>
</dbReference>
<evidence type="ECO:0000256" key="5">
    <source>
        <dbReference type="ARBA" id="ARBA00022737"/>
    </source>
</evidence>
<keyword evidence="6" id="KW-0809">Transit peptide</keyword>
<dbReference type="FunFam" id="1.25.40.10:FF:000380">
    <property type="entry name" value="Pentatricopeptide repeat-containing protein, chloroplastic"/>
    <property type="match status" value="1"/>
</dbReference>
<dbReference type="EMBL" id="QGNW01001574">
    <property type="protein sequence ID" value="RVW36325.1"/>
    <property type="molecule type" value="Genomic_DNA"/>
</dbReference>
<comment type="subcellular location">
    <subcellularLocation>
        <location evidence="1">Plastid</location>
        <location evidence="1">Chloroplast</location>
    </subcellularLocation>
</comment>
<protein>
    <submittedName>
        <fullName evidence="9">Pentatricopeptide repeat-containing protein, chloroplastic</fullName>
    </submittedName>
</protein>
<dbReference type="FunFam" id="1.25.40.10:FF:000031">
    <property type="entry name" value="Pentatricopeptide repeat-containing protein mitochondrial"/>
    <property type="match status" value="1"/>
</dbReference>
<dbReference type="InterPro" id="IPR046960">
    <property type="entry name" value="PPR_At4g14850-like_plant"/>
</dbReference>
<dbReference type="PANTHER" id="PTHR47926:SF347">
    <property type="entry name" value="PENTATRICOPEPTIDE REPEAT-CONTAINING PROTEIN"/>
    <property type="match status" value="1"/>
</dbReference>
<dbReference type="Pfam" id="PF14432">
    <property type="entry name" value="DYW_deaminase"/>
    <property type="match status" value="1"/>
</dbReference>
<evidence type="ECO:0000256" key="4">
    <source>
        <dbReference type="ARBA" id="ARBA00022640"/>
    </source>
</evidence>
<dbReference type="PANTHER" id="PTHR47926">
    <property type="entry name" value="PENTATRICOPEPTIDE REPEAT-CONTAINING PROTEIN"/>
    <property type="match status" value="1"/>
</dbReference>
<evidence type="ECO:0000313" key="10">
    <source>
        <dbReference type="Proteomes" id="UP000288805"/>
    </source>
</evidence>
<comment type="similarity">
    <text evidence="2">Belongs to the PPR family. PCMP-H subfamily.</text>
</comment>
<feature type="domain" description="DYW" evidence="8">
    <location>
        <begin position="885"/>
        <end position="961"/>
    </location>
</feature>
<dbReference type="InterPro" id="IPR002885">
    <property type="entry name" value="PPR_rpt"/>
</dbReference>
<evidence type="ECO:0000256" key="2">
    <source>
        <dbReference type="ARBA" id="ARBA00006643"/>
    </source>
</evidence>
<name>A0A438DLJ6_VITVI</name>
<gene>
    <name evidence="9" type="primary">PCMP-H81_0</name>
    <name evidence="9" type="ORF">CK203_107641</name>
</gene>
<dbReference type="GO" id="GO:0009451">
    <property type="term" value="P:RNA modification"/>
    <property type="evidence" value="ECO:0007669"/>
    <property type="project" value="InterPro"/>
</dbReference>
<dbReference type="FunFam" id="1.25.40.10:FF:000366">
    <property type="entry name" value="Pentatricopeptide (PPR) repeat-containing protein"/>
    <property type="match status" value="1"/>
</dbReference>
<dbReference type="Pfam" id="PF13041">
    <property type="entry name" value="PPR_2"/>
    <property type="match status" value="5"/>
</dbReference>
<dbReference type="Pfam" id="PF13812">
    <property type="entry name" value="PPR_3"/>
    <property type="match status" value="1"/>
</dbReference>
<feature type="repeat" description="PPR" evidence="7">
    <location>
        <begin position="159"/>
        <end position="193"/>
    </location>
</feature>
<sequence>MPELTMEIITSPFALNSNFAIQPKGTSPLQTLPTRNCCIVASTNTKTQNLRKLTNARQRITGFSGGGSVHRNGVLNNAAMLLSSMDLTNPDECIEIYASILQKCRKLYNLRLGFQVHAQLVVNGVDVCEFLGSRLLEVYCQTGCVEDARRMFDKMSERNVFSWTAIMEMYCGLGDYEETIKLFYLMVNEGVRPDHFVFPKVFKACSELKNYRVGKDVYDYMLSIGFEGNSCVKGSILDMFIKCGRMDIARRFFEEIEFKDVFMWNIMVSGYTSKGEFKKALKCISDMKLSGVKPDQVTWNAIISGYAQSGQFEEASKYFLEMGGLKDFKPNVVSWTALIAGSEQNGYDFEALSVFRKMVLEGVKPNSITIASAVSACTNLSLLRHGREIHGYCIKVEELDSDLLVGNSLVDYYAKCRSVEVARRKFGMIKQTDLVSWNAMLAGYALRGSHEEAIELLSEMKFQGIEPDIITWNGLVTGFTQYGDGKAALEFFQRMHSMGMDPNTTTISGALAACGQVRNLKLGKEIHGYVLRNHIELSTGVGSALISMYSGCDSLEVACSVFSELSTRDVVVWNSIISACAQSGRSVNALDLLREMNLSNVEVNTVTMVSALPACSKLAALRQGKEIHQFIIRCGLDTCNFILNSLIDMYGRCGSIQKSRRIFDLMPQRDLVSWNVMISVYGMHGFGMDAVNLFQHFRTMGLKPNHITFTNLLSACSHSGLIEEGWKYFKMMKTEYAMDPAVEQYACMVDLLSRAGQFNETLEFIEKMPFEPNAAVWGSLLGACRIHCNPDLAEYAARYLFELEPQSSGNYVLMANIYSAAGRWEDAAKIRCLMKERGVTKPPGCSWIEVKRKLHSFVVGDTSHPLMEQISAKMESLYFDIKEIGYVPDTNFVLQDVDEDEKEFSLCGHSEKIALAFGLISTTTGTPLRIIKNLRVCGDCHSATKFISKVEKRDIIMRDNYSMIMLRLIEEVILNIFQLLKTSTSVDNRDVIKESHRPLDGACAPVVATVMLTE</sequence>
<dbReference type="GO" id="GO:0009507">
    <property type="term" value="C:chloroplast"/>
    <property type="evidence" value="ECO:0007669"/>
    <property type="project" value="UniProtKB-SubCell"/>
</dbReference>
<dbReference type="NCBIfam" id="TIGR00756">
    <property type="entry name" value="PPR"/>
    <property type="match status" value="10"/>
</dbReference>
<feature type="repeat" description="PPR" evidence="7">
    <location>
        <begin position="331"/>
        <end position="365"/>
    </location>
</feature>
<dbReference type="Pfam" id="PF20431">
    <property type="entry name" value="E_motif"/>
    <property type="match status" value="1"/>
</dbReference>
<keyword evidence="3" id="KW-0150">Chloroplast</keyword>
<feature type="repeat" description="PPR" evidence="7">
    <location>
        <begin position="433"/>
        <end position="467"/>
    </location>
</feature>
<organism evidence="9 10">
    <name type="scientific">Vitis vinifera</name>
    <name type="common">Grape</name>
    <dbReference type="NCBI Taxonomy" id="29760"/>
    <lineage>
        <taxon>Eukaryota</taxon>
        <taxon>Viridiplantae</taxon>
        <taxon>Streptophyta</taxon>
        <taxon>Embryophyta</taxon>
        <taxon>Tracheophyta</taxon>
        <taxon>Spermatophyta</taxon>
        <taxon>Magnoliopsida</taxon>
        <taxon>eudicotyledons</taxon>
        <taxon>Gunneridae</taxon>
        <taxon>Pentapetalae</taxon>
        <taxon>rosids</taxon>
        <taxon>Vitales</taxon>
        <taxon>Vitaceae</taxon>
        <taxon>Viteae</taxon>
        <taxon>Vitis</taxon>
    </lineage>
</organism>
<evidence type="ECO:0000313" key="9">
    <source>
        <dbReference type="EMBL" id="RVW36325.1"/>
    </source>
</evidence>
<feature type="repeat" description="PPR" evidence="7">
    <location>
        <begin position="468"/>
        <end position="502"/>
    </location>
</feature>
<evidence type="ECO:0000256" key="6">
    <source>
        <dbReference type="ARBA" id="ARBA00022946"/>
    </source>
</evidence>
<dbReference type="FunFam" id="1.25.40.10:FF:001175">
    <property type="entry name" value="Pentatricopeptide repeat-containing protein At1g19720"/>
    <property type="match status" value="1"/>
</dbReference>
<dbReference type="InterPro" id="IPR032867">
    <property type="entry name" value="DYW_dom"/>
</dbReference>
<accession>A0A438DLJ6</accession>
<dbReference type="Pfam" id="PF20430">
    <property type="entry name" value="Eplus_motif"/>
    <property type="match status" value="1"/>
</dbReference>
<feature type="repeat" description="PPR" evidence="7">
    <location>
        <begin position="705"/>
        <end position="735"/>
    </location>
</feature>
<feature type="repeat" description="PPR" evidence="7">
    <location>
        <begin position="670"/>
        <end position="704"/>
    </location>
</feature>
<dbReference type="GO" id="GO:0003723">
    <property type="term" value="F:RNA binding"/>
    <property type="evidence" value="ECO:0007669"/>
    <property type="project" value="InterPro"/>
</dbReference>
<dbReference type="InterPro" id="IPR046849">
    <property type="entry name" value="E2_motif"/>
</dbReference>
<dbReference type="Gene3D" id="1.25.40.10">
    <property type="entry name" value="Tetratricopeptide repeat domain"/>
    <property type="match status" value="5"/>
</dbReference>
<proteinExistence type="inferred from homology"/>
<keyword evidence="5" id="KW-0677">Repeat</keyword>
<evidence type="ECO:0000259" key="8">
    <source>
        <dbReference type="Pfam" id="PF14432"/>
    </source>
</evidence>
<evidence type="ECO:0000256" key="1">
    <source>
        <dbReference type="ARBA" id="ARBA00004229"/>
    </source>
</evidence>
<feature type="repeat" description="PPR" evidence="7">
    <location>
        <begin position="569"/>
        <end position="603"/>
    </location>
</feature>
<dbReference type="AlphaFoldDB" id="A0A438DLJ6"/>
<dbReference type="GO" id="GO:0008270">
    <property type="term" value="F:zinc ion binding"/>
    <property type="evidence" value="ECO:0007669"/>
    <property type="project" value="InterPro"/>
</dbReference>
<feature type="repeat" description="PPR" evidence="7">
    <location>
        <begin position="295"/>
        <end position="330"/>
    </location>
</feature>
<reference evidence="9 10" key="1">
    <citation type="journal article" date="2018" name="PLoS Genet.">
        <title>Population sequencing reveals clonal diversity and ancestral inbreeding in the grapevine cultivar Chardonnay.</title>
        <authorList>
            <person name="Roach M.J."/>
            <person name="Johnson D.L."/>
            <person name="Bohlmann J."/>
            <person name="van Vuuren H.J."/>
            <person name="Jones S.J."/>
            <person name="Pretorius I.S."/>
            <person name="Schmidt S.A."/>
            <person name="Borneman A.R."/>
        </authorList>
    </citation>
    <scope>NUCLEOTIDE SEQUENCE [LARGE SCALE GENOMIC DNA]</scope>
    <source>
        <strain evidence="10">cv. Chardonnay</strain>
        <tissue evidence="9">Leaf</tissue>
    </source>
</reference>
<dbReference type="PROSITE" id="PS51375">
    <property type="entry name" value="PPR"/>
    <property type="match status" value="9"/>
</dbReference>
<comment type="caution">
    <text evidence="9">The sequence shown here is derived from an EMBL/GenBank/DDBJ whole genome shotgun (WGS) entry which is preliminary data.</text>
</comment>